<comment type="caution">
    <text evidence="8">The sequence shown here is derived from an EMBL/GenBank/DDBJ whole genome shotgun (WGS) entry which is preliminary data.</text>
</comment>
<dbReference type="GO" id="GO:0005829">
    <property type="term" value="C:cytosol"/>
    <property type="evidence" value="ECO:0007669"/>
    <property type="project" value="TreeGrafter"/>
</dbReference>
<dbReference type="Gene3D" id="3.40.47.10">
    <property type="match status" value="3"/>
</dbReference>
<comment type="similarity">
    <text evidence="1 4">Belongs to the thiolase-like superfamily. Beta-ketoacyl-ACP synthases family.</text>
</comment>
<dbReference type="PANTHER" id="PTHR11712">
    <property type="entry name" value="POLYKETIDE SYNTHASE-RELATED"/>
    <property type="match status" value="1"/>
</dbReference>
<dbReference type="InterPro" id="IPR016039">
    <property type="entry name" value="Thiolase-like"/>
</dbReference>
<evidence type="ECO:0000256" key="5">
    <source>
        <dbReference type="SAM" id="MobiDB-lite"/>
    </source>
</evidence>
<accession>A0A812QUH7</accession>
<feature type="domain" description="Ketosynthase family 3 (KS3)" evidence="7">
    <location>
        <begin position="2"/>
        <end position="428"/>
    </location>
</feature>
<dbReference type="SUPFAM" id="SSF53901">
    <property type="entry name" value="Thiolase-like"/>
    <property type="match status" value="4"/>
</dbReference>
<dbReference type="GO" id="GO:0004315">
    <property type="term" value="F:3-oxoacyl-[acyl-carrier-protein] synthase activity"/>
    <property type="evidence" value="ECO:0007669"/>
    <property type="project" value="UniProtKB-EC"/>
</dbReference>
<dbReference type="InterPro" id="IPR000794">
    <property type="entry name" value="Beta-ketoacyl_synthase"/>
</dbReference>
<feature type="domain" description="Ketosynthase family 3 (KS3)" evidence="7">
    <location>
        <begin position="577"/>
        <end position="1024"/>
    </location>
</feature>
<keyword evidence="3 4" id="KW-0808">Transferase</keyword>
<dbReference type="EMBL" id="CAJNJA010017631">
    <property type="protein sequence ID" value="CAE7404824.1"/>
    <property type="molecule type" value="Genomic_DNA"/>
</dbReference>
<protein>
    <recommendedName>
        <fullName evidence="2">beta-ketoacyl-[acyl-carrier-protein] synthase I</fullName>
        <ecNumber evidence="2">2.3.1.41</ecNumber>
    </recommendedName>
</protein>
<name>A0A812QUH7_9DINO</name>
<dbReference type="PANTHER" id="PTHR11712:SF336">
    <property type="entry name" value="3-OXOACYL-[ACYL-CARRIER-PROTEIN] SYNTHASE, MITOCHONDRIAL"/>
    <property type="match status" value="1"/>
</dbReference>
<dbReference type="OrthoDB" id="5334845at2759"/>
<evidence type="ECO:0000256" key="3">
    <source>
        <dbReference type="ARBA" id="ARBA00022679"/>
    </source>
</evidence>
<dbReference type="InterPro" id="IPR014031">
    <property type="entry name" value="Ketoacyl_synth_C"/>
</dbReference>
<evidence type="ECO:0000259" key="7">
    <source>
        <dbReference type="PROSITE" id="PS52004"/>
    </source>
</evidence>
<dbReference type="Pfam" id="PF02801">
    <property type="entry name" value="Ketoacyl-synt_C"/>
    <property type="match status" value="2"/>
</dbReference>
<evidence type="ECO:0000313" key="8">
    <source>
        <dbReference type="EMBL" id="CAE7404824.1"/>
    </source>
</evidence>
<evidence type="ECO:0000256" key="1">
    <source>
        <dbReference type="ARBA" id="ARBA00008467"/>
    </source>
</evidence>
<dbReference type="GO" id="GO:0006633">
    <property type="term" value="P:fatty acid biosynthetic process"/>
    <property type="evidence" value="ECO:0007669"/>
    <property type="project" value="TreeGrafter"/>
</dbReference>
<keyword evidence="6" id="KW-1133">Transmembrane helix</keyword>
<dbReference type="CDD" id="cd00834">
    <property type="entry name" value="KAS_I_II"/>
    <property type="match status" value="1"/>
</dbReference>
<dbReference type="AlphaFoldDB" id="A0A812QUH7"/>
<reference evidence="8" key="1">
    <citation type="submission" date="2021-02" db="EMBL/GenBank/DDBJ databases">
        <authorList>
            <person name="Dougan E. K."/>
            <person name="Rhodes N."/>
            <person name="Thang M."/>
            <person name="Chan C."/>
        </authorList>
    </citation>
    <scope>NUCLEOTIDE SEQUENCE</scope>
</reference>
<evidence type="ECO:0000256" key="4">
    <source>
        <dbReference type="RuleBase" id="RU003694"/>
    </source>
</evidence>
<dbReference type="NCBIfam" id="TIGR04256">
    <property type="entry name" value="GxxExxY"/>
    <property type="match status" value="1"/>
</dbReference>
<evidence type="ECO:0000256" key="6">
    <source>
        <dbReference type="SAM" id="Phobius"/>
    </source>
</evidence>
<dbReference type="InterPro" id="IPR014030">
    <property type="entry name" value="Ketoacyl_synth_N"/>
</dbReference>
<organism evidence="8 9">
    <name type="scientific">Symbiodinium necroappetens</name>
    <dbReference type="NCBI Taxonomy" id="1628268"/>
    <lineage>
        <taxon>Eukaryota</taxon>
        <taxon>Sar</taxon>
        <taxon>Alveolata</taxon>
        <taxon>Dinophyceae</taxon>
        <taxon>Suessiales</taxon>
        <taxon>Symbiodiniaceae</taxon>
        <taxon>Symbiodinium</taxon>
    </lineage>
</organism>
<evidence type="ECO:0000256" key="2">
    <source>
        <dbReference type="ARBA" id="ARBA00013191"/>
    </source>
</evidence>
<evidence type="ECO:0000313" key="9">
    <source>
        <dbReference type="Proteomes" id="UP000601435"/>
    </source>
</evidence>
<sequence>MSRRVVITGAGAVTGFGPGIEPLFNALLEGRSSIGPMTCVSPGGFPCQVAAEVRDFKARDYVPKHYRKAVKVMARDIELAVGAALEAVRNAGLVTKGTNEDESAEVTYAPQRVGCHIGAGLIAADVNELAYAMVTSSDGAGQISYDAWGETGMGNLTPLWLLKYLPNMLACHVTIIHDARGPSNTITCSEASGILSLGESLRVIQRGDAEMCYSGSAESKLNHTGLVRMQFAELLAPIALDDFEESDPASYYAPYTDNARGGVPGEAGGILILEELQSATERGATPMAEVVGFGAGHAPASDDPSERARGLATAIRTALKDASLEPGAISAVLPHASSVKKQDEEEMAALRAVFGNDLDAVPLVPVVQAIGETMAGGGSVACAVGAMMLREQKTPKRTIGDAPGGALEHVLVCTNSIAGQNAALNHPKTFRGKRPNVIGTLPHASRPTGDNTMTDRRPTLRNDELDPALTEVSRSVIGCAIEIHKAIGPGFDEGVYEKALSAELDAEGVDHKLGHDFTIEYRGKEIGTHRVSLFVDDRFVVQVLADDRELGLIINFHRRRLKDGGLVRTLVTLEPNGQRVVITGMGWVTPLGTDLDGVWRRLLAGECAIAPVSRYRADKFATNFAAQAEIPSLDGVLYNAESHATAQPHALFALRATASAWKQAGLGDPASAGTLLSKDSGVAPERIGVYLGAGEGVPDFERLAQVNLESWAEDRRAVDDAKWAERALALLTPHKEFEQEPNIAVSRVARTFGAIGPALNCMTACAASTQSVGEAAALIRRGDADVMIAGGAHSMIHPLGMTGFIRLTAMSTRTDDPAHAARPFDSTRDGFVMGEGAGIVILESLESARRRGATPLAEVAGFGSSADAYRITDIQPEGEGAQAAIRQALTQAGLTPEQTDESGRPAVHYISAHGTGTKENDSIETRAVKAVFGDLAPKIPFSSVKSMMGHLIQAAGTVELMTCIKAIETGWVPPTINLNAPDPVCELDYVPNEARDYTAQGGVHAALSNGFGFGGQNNTLLVRKSLLVRLAIASAVLFALGIVGLVAAGWYASKLMREEPAWWAGADVSQIEDAPRRARLLEQGVTTALHEPRESDEPWSVRMTDDDVNAWLEHRLGSWLENRSMDLPSDFNAPRVRVEGGRVTVGFKSPDPRIPGVLAVEFTPELTENGALRAASRSFSMGNMRRARPWKTSWACCWNPGGRSRPTSC</sequence>
<gene>
    <name evidence="8" type="primary">fabF</name>
    <name evidence="8" type="ORF">SNEC2469_LOCUS11101</name>
</gene>
<keyword evidence="6" id="KW-0812">Transmembrane</keyword>
<feature type="transmembrane region" description="Helical" evidence="6">
    <location>
        <begin position="1026"/>
        <end position="1052"/>
    </location>
</feature>
<keyword evidence="9" id="KW-1185">Reference proteome</keyword>
<dbReference type="Proteomes" id="UP000601435">
    <property type="component" value="Unassembled WGS sequence"/>
</dbReference>
<feature type="region of interest" description="Disordered" evidence="5">
    <location>
        <begin position="426"/>
        <end position="460"/>
    </location>
</feature>
<dbReference type="Pfam" id="PF13366">
    <property type="entry name" value="PDDEXK_3"/>
    <property type="match status" value="1"/>
</dbReference>
<dbReference type="InterPro" id="IPR026350">
    <property type="entry name" value="GxxExxY"/>
</dbReference>
<dbReference type="SMART" id="SM00825">
    <property type="entry name" value="PKS_KS"/>
    <property type="match status" value="1"/>
</dbReference>
<dbReference type="EC" id="2.3.1.41" evidence="2"/>
<proteinExistence type="inferred from homology"/>
<keyword evidence="6" id="KW-0472">Membrane</keyword>
<dbReference type="InterPro" id="IPR020841">
    <property type="entry name" value="PKS_Beta-ketoAc_synthase_dom"/>
</dbReference>
<dbReference type="Pfam" id="PF00109">
    <property type="entry name" value="ketoacyl-synt"/>
    <property type="match status" value="2"/>
</dbReference>
<dbReference type="PROSITE" id="PS52004">
    <property type="entry name" value="KS3_2"/>
    <property type="match status" value="2"/>
</dbReference>